<feature type="transmembrane region" description="Helical" evidence="1">
    <location>
        <begin position="283"/>
        <end position="305"/>
    </location>
</feature>
<organism evidence="2 3">
    <name type="scientific">Saccharothrix ecbatanensis</name>
    <dbReference type="NCBI Taxonomy" id="1105145"/>
    <lineage>
        <taxon>Bacteria</taxon>
        <taxon>Bacillati</taxon>
        <taxon>Actinomycetota</taxon>
        <taxon>Actinomycetes</taxon>
        <taxon>Pseudonocardiales</taxon>
        <taxon>Pseudonocardiaceae</taxon>
        <taxon>Saccharothrix</taxon>
    </lineage>
</organism>
<evidence type="ECO:0000313" key="2">
    <source>
        <dbReference type="EMBL" id="MBB5803620.1"/>
    </source>
</evidence>
<dbReference type="PROSITE" id="PS51257">
    <property type="entry name" value="PROKAR_LIPOPROTEIN"/>
    <property type="match status" value="1"/>
</dbReference>
<comment type="caution">
    <text evidence="2">The sequence shown here is derived from an EMBL/GenBank/DDBJ whole genome shotgun (WGS) entry which is preliminary data.</text>
</comment>
<gene>
    <name evidence="2" type="ORF">F4560_003388</name>
</gene>
<accession>A0A7W9M156</accession>
<keyword evidence="3" id="KW-1185">Reference proteome</keyword>
<keyword evidence="1" id="KW-0812">Transmembrane</keyword>
<dbReference type="EMBL" id="JACHMO010000001">
    <property type="protein sequence ID" value="MBB5803620.1"/>
    <property type="molecule type" value="Genomic_DNA"/>
</dbReference>
<evidence type="ECO:0000256" key="1">
    <source>
        <dbReference type="SAM" id="Phobius"/>
    </source>
</evidence>
<name>A0A7W9M156_9PSEU</name>
<feature type="transmembrane region" description="Helical" evidence="1">
    <location>
        <begin position="91"/>
        <end position="111"/>
    </location>
</feature>
<feature type="transmembrane region" description="Helical" evidence="1">
    <location>
        <begin position="64"/>
        <end position="84"/>
    </location>
</feature>
<reference evidence="2 3" key="1">
    <citation type="submission" date="2020-08" db="EMBL/GenBank/DDBJ databases">
        <title>Sequencing the genomes of 1000 actinobacteria strains.</title>
        <authorList>
            <person name="Klenk H.-P."/>
        </authorList>
    </citation>
    <scope>NUCLEOTIDE SEQUENCE [LARGE SCALE GENOMIC DNA]</scope>
    <source>
        <strain evidence="2 3">DSM 45486</strain>
    </source>
</reference>
<keyword evidence="1" id="KW-0472">Membrane</keyword>
<feature type="transmembrane region" description="Helical" evidence="1">
    <location>
        <begin position="12"/>
        <end position="35"/>
    </location>
</feature>
<feature type="transmembrane region" description="Helical" evidence="1">
    <location>
        <begin position="239"/>
        <end position="262"/>
    </location>
</feature>
<protein>
    <submittedName>
        <fullName evidence="2">Uncharacterized protein</fullName>
    </submittedName>
</protein>
<feature type="transmembrane region" description="Helical" evidence="1">
    <location>
        <begin position="325"/>
        <end position="343"/>
    </location>
</feature>
<dbReference type="Proteomes" id="UP000552097">
    <property type="component" value="Unassembled WGS sequence"/>
</dbReference>
<evidence type="ECO:0000313" key="3">
    <source>
        <dbReference type="Proteomes" id="UP000552097"/>
    </source>
</evidence>
<proteinExistence type="predicted"/>
<sequence>MKRSSAAWLRWPVWSGYAAAMWSLVYGCLGLYWAVGGSGFPFGRGYDPEADDAFSLLAGTNPGVGGPIIAGLGLAGAVIGVLMARGHGRGVFAKLMLGFAGVVAVTLALVIPDFRVLMLLTRVPFIPIWAFTGVPGGFTVADLVPWPRINLVVIVLGGLLWALAALAYSRRVKQVCLHCGRGTHSGQWTSPEAARRWGRWAVAVAVAVPLLYAVTRIAWAMGIPLGIPQSFYDENVDSGMFIGGLAIALMAIGGAVLTIGLIQRWGEVYPRWIWFKKGKRVPLALAMVPAALVTVSIIPAGIMEVRMAFSRGIDPQDWGMLGPGLLWPLWGVALGAATVAYYLRRRGECPHCGLGAPTGPVAEAEVDDTVSS</sequence>
<feature type="transmembrane region" description="Helical" evidence="1">
    <location>
        <begin position="200"/>
        <end position="219"/>
    </location>
</feature>
<feature type="transmembrane region" description="Helical" evidence="1">
    <location>
        <begin position="149"/>
        <end position="168"/>
    </location>
</feature>
<dbReference type="AlphaFoldDB" id="A0A7W9M156"/>
<keyword evidence="1" id="KW-1133">Transmembrane helix</keyword>
<dbReference type="RefSeq" id="WP_184921043.1">
    <property type="nucleotide sequence ID" value="NZ_JACHMO010000001.1"/>
</dbReference>